<evidence type="ECO:0000256" key="2">
    <source>
        <dbReference type="ARBA" id="ARBA00021549"/>
    </source>
</evidence>
<dbReference type="OrthoDB" id="8481584at2"/>
<evidence type="ECO:0000256" key="12">
    <source>
        <dbReference type="SAM" id="Phobius"/>
    </source>
</evidence>
<protein>
    <recommendedName>
        <fullName evidence="2">Type II secretion system protein H</fullName>
    </recommendedName>
    <alternativeName>
        <fullName evidence="10">General secretion pathway protein H</fullName>
    </alternativeName>
</protein>
<comment type="subcellular location">
    <subcellularLocation>
        <location evidence="1">Cell inner membrane</location>
        <topology evidence="1">Single-pass membrane protein</topology>
    </subcellularLocation>
</comment>
<keyword evidence="6 12" id="KW-0812">Transmembrane</keyword>
<keyword evidence="3" id="KW-1003">Cell membrane</keyword>
<evidence type="ECO:0000256" key="11">
    <source>
        <dbReference type="SAM" id="MobiDB-lite"/>
    </source>
</evidence>
<organism evidence="14 15">
    <name type="scientific">Cognatiluteimonas weifangensis</name>
    <dbReference type="NCBI Taxonomy" id="2303539"/>
    <lineage>
        <taxon>Bacteria</taxon>
        <taxon>Pseudomonadati</taxon>
        <taxon>Pseudomonadota</taxon>
        <taxon>Gammaproteobacteria</taxon>
        <taxon>Lysobacterales</taxon>
        <taxon>Lysobacteraceae</taxon>
        <taxon>Cognatiluteimonas</taxon>
    </lineage>
</organism>
<dbReference type="InterPro" id="IPR022346">
    <property type="entry name" value="T2SS_GspH"/>
</dbReference>
<gene>
    <name evidence="14" type="primary">gspH</name>
    <name evidence="14" type="ORF">D0Y53_07415</name>
</gene>
<evidence type="ECO:0000313" key="14">
    <source>
        <dbReference type="EMBL" id="RFP60522.1"/>
    </source>
</evidence>
<keyword evidence="4" id="KW-0488">Methylation</keyword>
<dbReference type="PROSITE" id="PS00409">
    <property type="entry name" value="PROKAR_NTER_METHYL"/>
    <property type="match status" value="1"/>
</dbReference>
<evidence type="ECO:0000256" key="9">
    <source>
        <dbReference type="ARBA" id="ARBA00025772"/>
    </source>
</evidence>
<dbReference type="GO" id="GO:0015627">
    <property type="term" value="C:type II protein secretion system complex"/>
    <property type="evidence" value="ECO:0007669"/>
    <property type="project" value="InterPro"/>
</dbReference>
<dbReference type="SUPFAM" id="SSF54523">
    <property type="entry name" value="Pili subunits"/>
    <property type="match status" value="1"/>
</dbReference>
<name>A0A372DMG5_9GAMM</name>
<feature type="compositionally biased region" description="Low complexity" evidence="11">
    <location>
        <begin position="11"/>
        <end position="25"/>
    </location>
</feature>
<proteinExistence type="inferred from homology"/>
<reference evidence="14 15" key="1">
    <citation type="submission" date="2018-08" db="EMBL/GenBank/DDBJ databases">
        <title>Lysobacter weifangensis sp. nov., a new member of the family 'Xanthomonadaceae', isolated from soil in a farmland.</title>
        <authorList>
            <person name="Zhao H."/>
        </authorList>
    </citation>
    <scope>NUCLEOTIDE SEQUENCE [LARGE SCALE GENOMIC DNA]</scope>
    <source>
        <strain evidence="14 15">WF-2</strain>
    </source>
</reference>
<dbReference type="Proteomes" id="UP000262917">
    <property type="component" value="Unassembled WGS sequence"/>
</dbReference>
<dbReference type="NCBIfam" id="NF047827">
    <property type="entry name" value="T3SSXpsH"/>
    <property type="match status" value="1"/>
</dbReference>
<dbReference type="EMBL" id="QVPD01000006">
    <property type="protein sequence ID" value="RFP60522.1"/>
    <property type="molecule type" value="Genomic_DNA"/>
</dbReference>
<evidence type="ECO:0000256" key="3">
    <source>
        <dbReference type="ARBA" id="ARBA00022475"/>
    </source>
</evidence>
<evidence type="ECO:0000259" key="13">
    <source>
        <dbReference type="Pfam" id="PF12019"/>
    </source>
</evidence>
<keyword evidence="15" id="KW-1185">Reference proteome</keyword>
<dbReference type="AlphaFoldDB" id="A0A372DMG5"/>
<dbReference type="Pfam" id="PF12019">
    <property type="entry name" value="GspH"/>
    <property type="match status" value="1"/>
</dbReference>
<sequence length="186" mass="19567">MDRSRRRVRRAGPADGPGHAGASGSTVRGLHDAIARRTAVRGFSLLEVVLVIALIALASLLAAAALSGGGDGLRLRAAAQEVAAQLRYTRAQALATGEPQRFTIDPRAHAWTAPKGRHGTLPRQLGIVFTGARELQPSRGEGAIVFFADGAASGGRVQLRARQTAWNVDVAWLTGQVRVTRVEAAP</sequence>
<keyword evidence="7 12" id="KW-1133">Transmembrane helix</keyword>
<comment type="similarity">
    <text evidence="9">Belongs to the GSP H family.</text>
</comment>
<dbReference type="NCBIfam" id="TIGR02532">
    <property type="entry name" value="IV_pilin_GFxxxE"/>
    <property type="match status" value="1"/>
</dbReference>
<evidence type="ECO:0000256" key="4">
    <source>
        <dbReference type="ARBA" id="ARBA00022481"/>
    </source>
</evidence>
<keyword evidence="8 12" id="KW-0472">Membrane</keyword>
<keyword evidence="5" id="KW-0997">Cell inner membrane</keyword>
<evidence type="ECO:0000256" key="5">
    <source>
        <dbReference type="ARBA" id="ARBA00022519"/>
    </source>
</evidence>
<feature type="domain" description="General secretion pathway GspH" evidence="13">
    <location>
        <begin position="78"/>
        <end position="173"/>
    </location>
</feature>
<evidence type="ECO:0000256" key="10">
    <source>
        <dbReference type="ARBA" id="ARBA00030775"/>
    </source>
</evidence>
<dbReference type="InterPro" id="IPR012902">
    <property type="entry name" value="N_methyl_site"/>
</dbReference>
<dbReference type="InterPro" id="IPR045584">
    <property type="entry name" value="Pilin-like"/>
</dbReference>
<feature type="region of interest" description="Disordered" evidence="11">
    <location>
        <begin position="1"/>
        <end position="27"/>
    </location>
</feature>
<accession>A0A372DMG5</accession>
<evidence type="ECO:0000256" key="7">
    <source>
        <dbReference type="ARBA" id="ARBA00022989"/>
    </source>
</evidence>
<dbReference type="GO" id="GO:0005886">
    <property type="term" value="C:plasma membrane"/>
    <property type="evidence" value="ECO:0007669"/>
    <property type="project" value="UniProtKB-SubCell"/>
</dbReference>
<comment type="caution">
    <text evidence="14">The sequence shown here is derived from an EMBL/GenBank/DDBJ whole genome shotgun (WGS) entry which is preliminary data.</text>
</comment>
<dbReference type="GO" id="GO:0015628">
    <property type="term" value="P:protein secretion by the type II secretion system"/>
    <property type="evidence" value="ECO:0007669"/>
    <property type="project" value="InterPro"/>
</dbReference>
<evidence type="ECO:0000256" key="6">
    <source>
        <dbReference type="ARBA" id="ARBA00022692"/>
    </source>
</evidence>
<evidence type="ECO:0000256" key="1">
    <source>
        <dbReference type="ARBA" id="ARBA00004377"/>
    </source>
</evidence>
<feature type="transmembrane region" description="Helical" evidence="12">
    <location>
        <begin position="45"/>
        <end position="66"/>
    </location>
</feature>
<evidence type="ECO:0000256" key="8">
    <source>
        <dbReference type="ARBA" id="ARBA00023136"/>
    </source>
</evidence>
<feature type="compositionally biased region" description="Basic residues" evidence="11">
    <location>
        <begin position="1"/>
        <end position="10"/>
    </location>
</feature>
<evidence type="ECO:0000313" key="15">
    <source>
        <dbReference type="Proteomes" id="UP000262917"/>
    </source>
</evidence>